<dbReference type="EMBL" id="MU001636">
    <property type="protein sequence ID" value="KAF2482654.1"/>
    <property type="molecule type" value="Genomic_DNA"/>
</dbReference>
<keyword evidence="1" id="KW-0285">Flavoprotein</keyword>
<dbReference type="GeneID" id="54474821"/>
<evidence type="ECO:0000313" key="5">
    <source>
        <dbReference type="EMBL" id="KAF2482654.1"/>
    </source>
</evidence>
<keyword evidence="6" id="KW-1185">Reference proteome</keyword>
<evidence type="ECO:0000256" key="4">
    <source>
        <dbReference type="ARBA" id="ARBA00023002"/>
    </source>
</evidence>
<accession>A0A6A6PSK6</accession>
<gene>
    <name evidence="5" type="ORF">BDY17DRAFT_298910</name>
</gene>
<sequence>MGVAKPGVNYTARPTELPSSLIPDSVYSSSAVIIYFSLSIKAKFWTRAIDMAQTNGVNGAHEAAKPDYDVIVVGAGFSGIRIIYELRRLGLSYKVIEAGTGVGGTWYWNRYPGARTDSESWIYILNFSKEINQEWTWKERFPRQPEVLEYLNFVADKFDMKKDIQFNTRVTSAHWDDAKTLWNFETDAGEKLNSRWFISATGILSVGRELPFPGVENFKGEYYKSFAWPKKEVDFRGKRVGVIGTGATAVQLIPMISQEAKSLTVFQRTANHVLPARNHPLTAEQQRDIKARYDEVWQGARSEIFGMSFIDSQLKMMEIEDERKIRRVLENGWEIGGFRYIFETFADLLTSQKANDIASDFVREKIRSIVADEDTAELLCPTHALMAKRPPLGHHYYEQFNKPHVTLVDVMKNPVKEITEKGIRLTEKDQRADSDEFEFDIIIFACGFDAATSALANMDVRGLNNRSLGEEWKTQLETYLGISMEGYPNLLMLSAPQSPFANLPIVLDNTATWIYTALKFAQDHGHTRMEPTKEAVDKWCKMLTDVYEGTVLPEAATKAGSWYIGANVPGKRVAPLFWFGGVVSYFEICDNEIKNEFPSMIMA</sequence>
<dbReference type="OrthoDB" id="66881at2759"/>
<name>A0A6A6PSK6_9PEZI</name>
<evidence type="ECO:0000256" key="3">
    <source>
        <dbReference type="ARBA" id="ARBA00022857"/>
    </source>
</evidence>
<dbReference type="InterPro" id="IPR020946">
    <property type="entry name" value="Flavin_mOase-like"/>
</dbReference>
<keyword evidence="5" id="KW-0503">Monooxygenase</keyword>
<keyword evidence="3" id="KW-0521">NADP</keyword>
<dbReference type="PANTHER" id="PTHR43098">
    <property type="entry name" value="L-ORNITHINE N(5)-MONOOXYGENASE-RELATED"/>
    <property type="match status" value="1"/>
</dbReference>
<dbReference type="SUPFAM" id="SSF51905">
    <property type="entry name" value="FAD/NAD(P)-binding domain"/>
    <property type="match status" value="2"/>
</dbReference>
<dbReference type="InterPro" id="IPR036188">
    <property type="entry name" value="FAD/NAD-bd_sf"/>
</dbReference>
<dbReference type="InterPro" id="IPR050775">
    <property type="entry name" value="FAD-binding_Monooxygenases"/>
</dbReference>
<dbReference type="Gene3D" id="3.50.50.60">
    <property type="entry name" value="FAD/NAD(P)-binding domain"/>
    <property type="match status" value="3"/>
</dbReference>
<reference evidence="5" key="1">
    <citation type="journal article" date="2020" name="Stud. Mycol.">
        <title>101 Dothideomycetes genomes: a test case for predicting lifestyles and emergence of pathogens.</title>
        <authorList>
            <person name="Haridas S."/>
            <person name="Albert R."/>
            <person name="Binder M."/>
            <person name="Bloem J."/>
            <person name="Labutti K."/>
            <person name="Salamov A."/>
            <person name="Andreopoulos B."/>
            <person name="Baker S."/>
            <person name="Barry K."/>
            <person name="Bills G."/>
            <person name="Bluhm B."/>
            <person name="Cannon C."/>
            <person name="Castanera R."/>
            <person name="Culley D."/>
            <person name="Daum C."/>
            <person name="Ezra D."/>
            <person name="Gonzalez J."/>
            <person name="Henrissat B."/>
            <person name="Kuo A."/>
            <person name="Liang C."/>
            <person name="Lipzen A."/>
            <person name="Lutzoni F."/>
            <person name="Magnuson J."/>
            <person name="Mondo S."/>
            <person name="Nolan M."/>
            <person name="Ohm R."/>
            <person name="Pangilinan J."/>
            <person name="Park H.-J."/>
            <person name="Ramirez L."/>
            <person name="Alfaro M."/>
            <person name="Sun H."/>
            <person name="Tritt A."/>
            <person name="Yoshinaga Y."/>
            <person name="Zwiers L.-H."/>
            <person name="Turgeon B."/>
            <person name="Goodwin S."/>
            <person name="Spatafora J."/>
            <person name="Crous P."/>
            <person name="Grigoriev I."/>
        </authorList>
    </citation>
    <scope>NUCLEOTIDE SEQUENCE</scope>
    <source>
        <strain evidence="5">CBS 113389</strain>
    </source>
</reference>
<evidence type="ECO:0000313" key="6">
    <source>
        <dbReference type="Proteomes" id="UP000799767"/>
    </source>
</evidence>
<evidence type="ECO:0000256" key="2">
    <source>
        <dbReference type="ARBA" id="ARBA00022827"/>
    </source>
</evidence>
<protein>
    <submittedName>
        <fullName evidence="5">Putative cyclohexanone monooxygenase</fullName>
    </submittedName>
</protein>
<dbReference type="Proteomes" id="UP000799767">
    <property type="component" value="Unassembled WGS sequence"/>
</dbReference>
<organism evidence="5 6">
    <name type="scientific">Neohortaea acidophila</name>
    <dbReference type="NCBI Taxonomy" id="245834"/>
    <lineage>
        <taxon>Eukaryota</taxon>
        <taxon>Fungi</taxon>
        <taxon>Dikarya</taxon>
        <taxon>Ascomycota</taxon>
        <taxon>Pezizomycotina</taxon>
        <taxon>Dothideomycetes</taxon>
        <taxon>Dothideomycetidae</taxon>
        <taxon>Mycosphaerellales</taxon>
        <taxon>Teratosphaeriaceae</taxon>
        <taxon>Neohortaea</taxon>
    </lineage>
</organism>
<dbReference type="AlphaFoldDB" id="A0A6A6PSK6"/>
<dbReference type="PANTHER" id="PTHR43098:SF5">
    <property type="entry name" value="DUAL-FUNCTIONAL MONOOXYGENASE_METHYLTRANSFERASE PSOF"/>
    <property type="match status" value="1"/>
</dbReference>
<proteinExistence type="predicted"/>
<dbReference type="GO" id="GO:0004499">
    <property type="term" value="F:N,N-dimethylaniline monooxygenase activity"/>
    <property type="evidence" value="ECO:0007669"/>
    <property type="project" value="InterPro"/>
</dbReference>
<dbReference type="GO" id="GO:0050661">
    <property type="term" value="F:NADP binding"/>
    <property type="evidence" value="ECO:0007669"/>
    <property type="project" value="InterPro"/>
</dbReference>
<evidence type="ECO:0000256" key="1">
    <source>
        <dbReference type="ARBA" id="ARBA00022630"/>
    </source>
</evidence>
<dbReference type="GO" id="GO:0050660">
    <property type="term" value="F:flavin adenine dinucleotide binding"/>
    <property type="evidence" value="ECO:0007669"/>
    <property type="project" value="InterPro"/>
</dbReference>
<keyword evidence="4" id="KW-0560">Oxidoreductase</keyword>
<keyword evidence="2" id="KW-0274">FAD</keyword>
<dbReference type="RefSeq" id="XP_033589224.1">
    <property type="nucleotide sequence ID" value="XM_033733819.1"/>
</dbReference>
<dbReference type="Pfam" id="PF00743">
    <property type="entry name" value="FMO-like"/>
    <property type="match status" value="1"/>
</dbReference>